<dbReference type="SUPFAM" id="SSF53756">
    <property type="entry name" value="UDP-Glycosyltransferase/glycogen phosphorylase"/>
    <property type="match status" value="1"/>
</dbReference>
<gene>
    <name evidence="3" type="ORF">GC106_48010</name>
</gene>
<name>A0ABX2F9H1_9PSEU</name>
<keyword evidence="4" id="KW-1185">Reference proteome</keyword>
<dbReference type="InterPro" id="IPR002201">
    <property type="entry name" value="Glyco_trans_9"/>
</dbReference>
<dbReference type="RefSeq" id="WP_173135645.1">
    <property type="nucleotide sequence ID" value="NZ_CBCSGW010000001.1"/>
</dbReference>
<dbReference type="CDD" id="cd03789">
    <property type="entry name" value="GT9_LPS_heptosyltransferase"/>
    <property type="match status" value="1"/>
</dbReference>
<dbReference type="Gene3D" id="3.40.50.2000">
    <property type="entry name" value="Glycogen Phosphorylase B"/>
    <property type="match status" value="2"/>
</dbReference>
<organism evidence="3 4">
    <name type="scientific">Kibdelosporangium persicum</name>
    <dbReference type="NCBI Taxonomy" id="2698649"/>
    <lineage>
        <taxon>Bacteria</taxon>
        <taxon>Bacillati</taxon>
        <taxon>Actinomycetota</taxon>
        <taxon>Actinomycetes</taxon>
        <taxon>Pseudonocardiales</taxon>
        <taxon>Pseudonocardiaceae</taxon>
        <taxon>Kibdelosporangium</taxon>
    </lineage>
</organism>
<dbReference type="PANTHER" id="PTHR30160:SF1">
    <property type="entry name" value="LIPOPOLYSACCHARIDE 1,2-N-ACETYLGLUCOSAMINETRANSFERASE-RELATED"/>
    <property type="match status" value="1"/>
</dbReference>
<evidence type="ECO:0000313" key="4">
    <source>
        <dbReference type="Proteomes" id="UP000763557"/>
    </source>
</evidence>
<evidence type="ECO:0000256" key="1">
    <source>
        <dbReference type="ARBA" id="ARBA00022676"/>
    </source>
</evidence>
<comment type="caution">
    <text evidence="3">The sequence shown here is derived from an EMBL/GenBank/DDBJ whole genome shotgun (WGS) entry which is preliminary data.</text>
</comment>
<sequence length="306" mass="33104">MILVLRALKLGDLLVAVPALRAIRGHWPSQRVVLAAPEWLRQLVELTGCADELLPTPGLVPLSRRAYRPDVAINLHGAGPQSNILLDNLRPAHRIGHAGHGWRGPRWVEEMDERARWCRMLAAAGLRTDPADLYLRRPPVDSPAPGAVVIHPGAAYGSRHWPLDRYAEVARAFGGKVVITGSEAERPLARKLAEMSSLDPAVVLTTSLRELAALVSQASLVISADTGIAHLTYAYRTPSVVLFGPLGPQRWGPPAGGPHIALTRADLRRGEPFADDPDPALLGVTTDEVLAAAWQLMEVKTHARQG</sequence>
<proteinExistence type="predicted"/>
<dbReference type="EMBL" id="JAAATY010000015">
    <property type="protein sequence ID" value="NRN67561.1"/>
    <property type="molecule type" value="Genomic_DNA"/>
</dbReference>
<protein>
    <submittedName>
        <fullName evidence="3">Lipopolysaccharide core heptosyltransferase rfaQ</fullName>
    </submittedName>
</protein>
<evidence type="ECO:0000313" key="3">
    <source>
        <dbReference type="EMBL" id="NRN67561.1"/>
    </source>
</evidence>
<keyword evidence="2" id="KW-0808">Transferase</keyword>
<dbReference type="InterPro" id="IPR051199">
    <property type="entry name" value="LPS_LOS_Heptosyltrfase"/>
</dbReference>
<dbReference type="Proteomes" id="UP000763557">
    <property type="component" value="Unassembled WGS sequence"/>
</dbReference>
<evidence type="ECO:0000256" key="2">
    <source>
        <dbReference type="ARBA" id="ARBA00022679"/>
    </source>
</evidence>
<reference evidence="3 4" key="1">
    <citation type="submission" date="2020-01" db="EMBL/GenBank/DDBJ databases">
        <title>Kibdelosporangium persica a novel Actinomycetes from a hot desert in Iran.</title>
        <authorList>
            <person name="Safaei N."/>
            <person name="Zaburannyi N."/>
            <person name="Mueller R."/>
            <person name="Wink J."/>
        </authorList>
    </citation>
    <scope>NUCLEOTIDE SEQUENCE [LARGE SCALE GENOMIC DNA]</scope>
    <source>
        <strain evidence="3 4">4NS15</strain>
    </source>
</reference>
<accession>A0ABX2F9H1</accession>
<dbReference type="PANTHER" id="PTHR30160">
    <property type="entry name" value="TETRAACYLDISACCHARIDE 4'-KINASE-RELATED"/>
    <property type="match status" value="1"/>
</dbReference>
<keyword evidence="1" id="KW-0328">Glycosyltransferase</keyword>
<dbReference type="Pfam" id="PF01075">
    <property type="entry name" value="Glyco_transf_9"/>
    <property type="match status" value="1"/>
</dbReference>